<dbReference type="HOGENOM" id="CLU_019158_1_0_3"/>
<proteinExistence type="predicted"/>
<dbReference type="OrthoDB" id="7847955at2"/>
<evidence type="ECO:0000259" key="8">
    <source>
        <dbReference type="Pfam" id="PF00862"/>
    </source>
</evidence>
<dbReference type="Proteomes" id="UP000010474">
    <property type="component" value="Chromosome"/>
</dbReference>
<evidence type="ECO:0000256" key="1">
    <source>
        <dbReference type="ARBA" id="ARBA00012540"/>
    </source>
</evidence>
<dbReference type="SUPFAM" id="SSF53756">
    <property type="entry name" value="UDP-Glycosyltransferase/glycogen phosphorylase"/>
    <property type="match status" value="1"/>
</dbReference>
<dbReference type="Pfam" id="PF24862">
    <property type="entry name" value="SUS_EPBD"/>
    <property type="match status" value="1"/>
</dbReference>
<dbReference type="GO" id="GO:0005985">
    <property type="term" value="P:sucrose metabolic process"/>
    <property type="evidence" value="ECO:0007669"/>
    <property type="project" value="UniProtKB-UniRule"/>
</dbReference>
<feature type="domain" description="Glycosyl transferase family 1" evidence="7">
    <location>
        <begin position="568"/>
        <end position="725"/>
    </location>
</feature>
<evidence type="ECO:0000256" key="5">
    <source>
        <dbReference type="ARBA" id="ARBA00049030"/>
    </source>
</evidence>
<dbReference type="InterPro" id="IPR012820">
    <property type="entry name" value="Sucrose_synthase_pln/cyn"/>
</dbReference>
<dbReference type="Gene3D" id="3.10.450.330">
    <property type="match status" value="1"/>
</dbReference>
<reference evidence="11" key="1">
    <citation type="journal article" date="2013" name="Proc. Natl. Acad. Sci. U.S.A.">
        <title>Improving the coverage of the cyanobacterial phylum using diversity-driven genome sequencing.</title>
        <authorList>
            <person name="Shih P.M."/>
            <person name="Wu D."/>
            <person name="Latifi A."/>
            <person name="Axen S.D."/>
            <person name="Fewer D.P."/>
            <person name="Talla E."/>
            <person name="Calteau A."/>
            <person name="Cai F."/>
            <person name="Tandeau de Marsac N."/>
            <person name="Rippka R."/>
            <person name="Herdman M."/>
            <person name="Sivonen K."/>
            <person name="Coursin T."/>
            <person name="Laurent T."/>
            <person name="Goodwin L."/>
            <person name="Nolan M."/>
            <person name="Davenport K.W."/>
            <person name="Han C.S."/>
            <person name="Rubin E.M."/>
            <person name="Eisen J.A."/>
            <person name="Woyke T."/>
            <person name="Gugger M."/>
            <person name="Kerfeld C.A."/>
        </authorList>
    </citation>
    <scope>NUCLEOTIDE SEQUENCE [LARGE SCALE GENOMIC DNA]</scope>
    <source>
        <strain evidence="11">ATCC 27899 / PCC 7122</strain>
    </source>
</reference>
<organism evidence="10 11">
    <name type="scientific">Anabaena cylindrica (strain ATCC 27899 / PCC 7122)</name>
    <dbReference type="NCBI Taxonomy" id="272123"/>
    <lineage>
        <taxon>Bacteria</taxon>
        <taxon>Bacillati</taxon>
        <taxon>Cyanobacteriota</taxon>
        <taxon>Cyanophyceae</taxon>
        <taxon>Nostocales</taxon>
        <taxon>Nostocaceae</taxon>
        <taxon>Anabaena</taxon>
    </lineage>
</organism>
<sequence>MYELFQAILNGEEKTSLSQFLFTLDTGTKRYFLRNEILRAFTNYCHQSQKPAYFYHSSSLGTLIHYTHEIILDRESTWFVARPKIATQEVWKLSADFTSFDLMTPKAFLDECDRLVNRYQPNLLEIDLHPFYQQSPKISDPRDIGQGLTFLNHYLCNQFITDPKYWLQLLFQALQGVRYNGVKLLISDRIHSGIDLAQQIKPAINFLTERPPHQPYEEFRPHLQQLGLEAGWGDNAGRIRETLELLQRLIDTPQPSILEAFVARIPAVFRVVLVSIHGWVAQEDVLGRDETLGQVIYVLEQARSLENKLQAEIKLAGLDILGIKPHVIILTRLIPNCEGTFCDLRLEKVNNTENAWILRVPFTDSDPEITNNWISKFEIWPYLEKFAQDAKKELLVQFKGKPNLIIGNYSDGNLVAFLLSRSLKVTQCNIAHSLEKPKHLFSNLYWQDLEAKYHFSAQFTADLISMNAADFIIASSYQEIIGTPDTIGQYESYKCFTMSQLYHVVDGIDLFNPKFNMVPPGVSETFFFPYSQTENRNNQESQEIKELLFSREDTHILGNIDDFNKRPIFAVAPITSIKNLTGLVECFGKSQELKNRCNLILLSSKLYSDEATNLEEAKEIEKLHNIINEYQLQGQIRWIGMRLPSRNIGEAYRIIADHQGIYIHFALYEAFGRSILEAMISGLPTFATQFGGALEIIEDRENGFHINPTNLEATAKTIITFLDKCDHNPEYWTETSQGVIARIRHKYNWKSHTEQLLLLAKMFSFWNFIAPADNDARDRYMETLFHLIYKPRAEQILAQHQTKYAHI</sequence>
<dbReference type="PANTHER" id="PTHR45839">
    <property type="match status" value="1"/>
</dbReference>
<evidence type="ECO:0000313" key="11">
    <source>
        <dbReference type="Proteomes" id="UP000010474"/>
    </source>
</evidence>
<keyword evidence="11" id="KW-1185">Reference proteome</keyword>
<dbReference type="eggNOG" id="COG0438">
    <property type="taxonomic scope" value="Bacteria"/>
</dbReference>
<dbReference type="Gene3D" id="3.40.50.2000">
    <property type="entry name" value="Glycogen Phosphorylase B"/>
    <property type="match status" value="2"/>
</dbReference>
<gene>
    <name evidence="10" type="ordered locus">Anacy_4232</name>
</gene>
<dbReference type="PATRIC" id="fig|272123.3.peg.4607"/>
<dbReference type="EMBL" id="CP003659">
    <property type="protein sequence ID" value="AFZ59597.1"/>
    <property type="molecule type" value="Genomic_DNA"/>
</dbReference>
<evidence type="ECO:0000313" key="10">
    <source>
        <dbReference type="EMBL" id="AFZ59597.1"/>
    </source>
</evidence>
<dbReference type="Pfam" id="PF00534">
    <property type="entry name" value="Glycos_transf_1"/>
    <property type="match status" value="1"/>
</dbReference>
<comment type="catalytic activity">
    <reaction evidence="5">
        <text>an NDP-alpha-D-glucose + D-fructose = a ribonucleoside 5'-diphosphate + sucrose + H(+)</text>
        <dbReference type="Rhea" id="RHEA:16241"/>
        <dbReference type="ChEBI" id="CHEBI:15378"/>
        <dbReference type="ChEBI" id="CHEBI:17992"/>
        <dbReference type="ChEBI" id="CHEBI:37721"/>
        <dbReference type="ChEBI" id="CHEBI:57930"/>
        <dbReference type="ChEBI" id="CHEBI:76533"/>
        <dbReference type="EC" id="2.4.1.13"/>
    </reaction>
</comment>
<evidence type="ECO:0000256" key="3">
    <source>
        <dbReference type="ARBA" id="ARBA00022676"/>
    </source>
</evidence>
<name>K9ZM14_ANACC</name>
<keyword evidence="3 10" id="KW-0328">Glycosyltransferase</keyword>
<protein>
    <recommendedName>
        <fullName evidence="2 6">Sucrose synthase</fullName>
        <ecNumber evidence="1 6">2.4.1.13</ecNumber>
    </recommendedName>
</protein>
<keyword evidence="4 10" id="KW-0808">Transferase</keyword>
<dbReference type="EC" id="2.4.1.13" evidence="1 6"/>
<dbReference type="RefSeq" id="WP_015216214.1">
    <property type="nucleotide sequence ID" value="NC_019771.1"/>
</dbReference>
<feature type="domain" description="Sucrose synthase first GT-B" evidence="8">
    <location>
        <begin position="257"/>
        <end position="549"/>
    </location>
</feature>
<evidence type="ECO:0000259" key="9">
    <source>
        <dbReference type="Pfam" id="PF24862"/>
    </source>
</evidence>
<dbReference type="InterPro" id="IPR056736">
    <property type="entry name" value="SUS_EPBD"/>
</dbReference>
<dbReference type="InterPro" id="IPR000368">
    <property type="entry name" value="Sucrose_synth_GT-B1"/>
</dbReference>
<evidence type="ECO:0000256" key="2">
    <source>
        <dbReference type="ARBA" id="ARBA00020955"/>
    </source>
</evidence>
<dbReference type="Gene3D" id="1.20.120.1230">
    <property type="match status" value="1"/>
</dbReference>
<dbReference type="KEGG" id="acy:Anacy_4232"/>
<dbReference type="Pfam" id="PF00862">
    <property type="entry name" value="GT-B_Sucrose_synth"/>
    <property type="match status" value="1"/>
</dbReference>
<dbReference type="PANTHER" id="PTHR45839:SF7">
    <property type="entry name" value="SUCROSE SYNTHASE 1"/>
    <property type="match status" value="1"/>
</dbReference>
<evidence type="ECO:0000256" key="6">
    <source>
        <dbReference type="NCBIfam" id="TIGR02470"/>
    </source>
</evidence>
<evidence type="ECO:0000256" key="4">
    <source>
        <dbReference type="ARBA" id="ARBA00022679"/>
    </source>
</evidence>
<dbReference type="STRING" id="272123.Anacy_4232"/>
<dbReference type="GO" id="GO:0016157">
    <property type="term" value="F:sucrose synthase activity"/>
    <property type="evidence" value="ECO:0007669"/>
    <property type="project" value="UniProtKB-UniRule"/>
</dbReference>
<evidence type="ECO:0000259" key="7">
    <source>
        <dbReference type="Pfam" id="PF00534"/>
    </source>
</evidence>
<dbReference type="AlphaFoldDB" id="K9ZM14"/>
<dbReference type="InterPro" id="IPR001296">
    <property type="entry name" value="Glyco_trans_1"/>
</dbReference>
<accession>K9ZM14</accession>
<feature type="domain" description="Sucrose synthase EPBD" evidence="9">
    <location>
        <begin position="146"/>
        <end position="234"/>
    </location>
</feature>
<dbReference type="NCBIfam" id="TIGR02470">
    <property type="entry name" value="sucr_synth"/>
    <property type="match status" value="1"/>
</dbReference>